<feature type="transmembrane region" description="Helical" evidence="2">
    <location>
        <begin position="35"/>
        <end position="52"/>
    </location>
</feature>
<dbReference type="InterPro" id="IPR052529">
    <property type="entry name" value="Bact_Transport_Assoc"/>
</dbReference>
<evidence type="ECO:0000259" key="3">
    <source>
        <dbReference type="Pfam" id="PF04235"/>
    </source>
</evidence>
<feature type="transmembrane region" description="Helical" evidence="2">
    <location>
        <begin position="405"/>
        <end position="425"/>
    </location>
</feature>
<feature type="transmembrane region" description="Helical" evidence="2">
    <location>
        <begin position="514"/>
        <end position="532"/>
    </location>
</feature>
<dbReference type="AlphaFoldDB" id="A0A941DYH2"/>
<sequence>MEHNLTNEAGSNSASSSIPALRPVADSERIQALDVIRGFALIGIFFMNVEWFNRSFLDFGSGIPAHAKGLDWLATYFVNFFVAGKFWTIFSLLFGMGFAVMLTRSEETGRAFIRPYIRRILALAVFGILHTVLLWPGDILYSYAFTAAGLLIILFGQWKWILASMGGLALLSFIPGMNSIWAVVSGIGFMGLIALFIRNEKQVTVFGKKFPLFSVIVAAVTVLMLIAAIASWLVPAMKEARNPLTGGSAAFFVIALLSVKFHQPAEARFWRAGALIYSLPFAIGVVFGMIAYQKPLSNVFNSPEAVKLAAEKMKIKKAEELAEKVAKESGKVVPKKDDKKDDKKEAKTEEQKKLERDADTINRITENQEKIAKDVQVLTKGSYVDVVKHRWEEFIDGPFNASGQAFSAIALFLMGVWFVRAKIITNAVANLGLFRQIALFGLPIGWGLSLFASSILVSHTPGVSGDGWQLTQMLLNLGNLPACLAYVSIIVLMVNSNSIFSKIRVLAPFGRMALTNYLTQSLVQASFFYGWGLGNFGMGRAQQLGFAICVICMQVLFSHWWLGRFRYGPMEWVWRAITYWQFPAMKIATPELKPQIG</sequence>
<feature type="transmembrane region" description="Helical" evidence="2">
    <location>
        <begin position="437"/>
        <end position="457"/>
    </location>
</feature>
<gene>
    <name evidence="4" type="ORF">KDM90_03655</name>
</gene>
<feature type="transmembrane region" description="Helical" evidence="2">
    <location>
        <begin position="274"/>
        <end position="292"/>
    </location>
</feature>
<feature type="transmembrane region" description="Helical" evidence="2">
    <location>
        <begin position="116"/>
        <end position="135"/>
    </location>
</feature>
<organism evidence="4 5">
    <name type="scientific">Undibacterium fentianense</name>
    <dbReference type="NCBI Taxonomy" id="2828728"/>
    <lineage>
        <taxon>Bacteria</taxon>
        <taxon>Pseudomonadati</taxon>
        <taxon>Pseudomonadota</taxon>
        <taxon>Betaproteobacteria</taxon>
        <taxon>Burkholderiales</taxon>
        <taxon>Oxalobacteraceae</taxon>
        <taxon>Undibacterium</taxon>
    </lineage>
</organism>
<dbReference type="InterPro" id="IPR007349">
    <property type="entry name" value="DUF418"/>
</dbReference>
<evidence type="ECO:0000313" key="4">
    <source>
        <dbReference type="EMBL" id="MBR7799085.1"/>
    </source>
</evidence>
<evidence type="ECO:0000256" key="1">
    <source>
        <dbReference type="SAM" id="MobiDB-lite"/>
    </source>
</evidence>
<feature type="transmembrane region" description="Helical" evidence="2">
    <location>
        <begin position="477"/>
        <end position="494"/>
    </location>
</feature>
<dbReference type="PANTHER" id="PTHR30590">
    <property type="entry name" value="INNER MEMBRANE PROTEIN"/>
    <property type="match status" value="1"/>
</dbReference>
<keyword evidence="2" id="KW-0472">Membrane</keyword>
<keyword evidence="2" id="KW-0812">Transmembrane</keyword>
<reference evidence="4" key="1">
    <citation type="submission" date="2021-04" db="EMBL/GenBank/DDBJ databases">
        <title>novel species isolated from subtropical streams in China.</title>
        <authorList>
            <person name="Lu H."/>
        </authorList>
    </citation>
    <scope>NUCLEOTIDE SEQUENCE</scope>
    <source>
        <strain evidence="4">FT137W</strain>
    </source>
</reference>
<feature type="transmembrane region" description="Helical" evidence="2">
    <location>
        <begin position="140"/>
        <end position="160"/>
    </location>
</feature>
<feature type="transmembrane region" description="Helical" evidence="2">
    <location>
        <begin position="180"/>
        <end position="198"/>
    </location>
</feature>
<comment type="caution">
    <text evidence="4">The sequence shown here is derived from an EMBL/GenBank/DDBJ whole genome shotgun (WGS) entry which is preliminary data.</text>
</comment>
<name>A0A941DYH2_9BURK</name>
<feature type="domain" description="DUF418" evidence="3">
    <location>
        <begin position="419"/>
        <end position="581"/>
    </location>
</feature>
<dbReference type="Proteomes" id="UP000678545">
    <property type="component" value="Unassembled WGS sequence"/>
</dbReference>
<feature type="region of interest" description="Disordered" evidence="1">
    <location>
        <begin position="332"/>
        <end position="354"/>
    </location>
</feature>
<dbReference type="Pfam" id="PF04235">
    <property type="entry name" value="DUF418"/>
    <property type="match status" value="1"/>
</dbReference>
<protein>
    <submittedName>
        <fullName evidence="4">DUF418 domain-containing protein</fullName>
    </submittedName>
</protein>
<dbReference type="RefSeq" id="WP_212674191.1">
    <property type="nucleotide sequence ID" value="NZ_JAGSPJ010000001.1"/>
</dbReference>
<evidence type="ECO:0000256" key="2">
    <source>
        <dbReference type="SAM" id="Phobius"/>
    </source>
</evidence>
<accession>A0A941DYH2</accession>
<dbReference type="EMBL" id="JAGSPJ010000001">
    <property type="protein sequence ID" value="MBR7799085.1"/>
    <property type="molecule type" value="Genomic_DNA"/>
</dbReference>
<dbReference type="PANTHER" id="PTHR30590:SF2">
    <property type="entry name" value="INNER MEMBRANE PROTEIN"/>
    <property type="match status" value="1"/>
</dbReference>
<keyword evidence="2" id="KW-1133">Transmembrane helix</keyword>
<proteinExistence type="predicted"/>
<keyword evidence="5" id="KW-1185">Reference proteome</keyword>
<feature type="transmembrane region" description="Helical" evidence="2">
    <location>
        <begin position="73"/>
        <end position="96"/>
    </location>
</feature>
<feature type="transmembrane region" description="Helical" evidence="2">
    <location>
        <begin position="544"/>
        <end position="562"/>
    </location>
</feature>
<evidence type="ECO:0000313" key="5">
    <source>
        <dbReference type="Proteomes" id="UP000678545"/>
    </source>
</evidence>
<feature type="transmembrane region" description="Helical" evidence="2">
    <location>
        <begin position="210"/>
        <end position="232"/>
    </location>
</feature>